<dbReference type="FunFam" id="3.30.30.30:FF:000005">
    <property type="entry name" value="Heat shock protein ssb1"/>
    <property type="match status" value="1"/>
</dbReference>
<comment type="caution">
    <text evidence="4">The sequence shown here is derived from an EMBL/GenBank/DDBJ whole genome shotgun (WGS) entry which is preliminary data.</text>
</comment>
<keyword evidence="2" id="KW-0547">Nucleotide-binding</keyword>
<protein>
    <submittedName>
        <fullName evidence="4">Uncharacterized protein</fullName>
    </submittedName>
</protein>
<proteinExistence type="predicted"/>
<dbReference type="EMBL" id="VDCV01000010">
    <property type="protein sequence ID" value="KAB5538820.1"/>
    <property type="molecule type" value="Genomic_DNA"/>
</dbReference>
<dbReference type="InterPro" id="IPR013126">
    <property type="entry name" value="Hsp_70_fam"/>
</dbReference>
<dbReference type="Proteomes" id="UP000326939">
    <property type="component" value="Chromosome 10"/>
</dbReference>
<dbReference type="PANTHER" id="PTHR19375">
    <property type="entry name" value="HEAT SHOCK PROTEIN 70KDA"/>
    <property type="match status" value="1"/>
</dbReference>
<dbReference type="Gene3D" id="3.30.30.30">
    <property type="match status" value="1"/>
</dbReference>
<evidence type="ECO:0000313" key="5">
    <source>
        <dbReference type="Proteomes" id="UP000326939"/>
    </source>
</evidence>
<evidence type="ECO:0000256" key="1">
    <source>
        <dbReference type="ARBA" id="ARBA00004319"/>
    </source>
</evidence>
<dbReference type="InterPro" id="IPR043129">
    <property type="entry name" value="ATPase_NBD"/>
</dbReference>
<sequence>MEAVNGYQEADKSHSKRASRACLVKNIPSFLREVLAMDEFREHKFEFNLIRILLRFDSIQEKFNFFAVKESMGHDTLLCILFRLIGPCKAHQLAGHVQMMQKKLIGGRFVDVSVQSGIRLWPFKVISRPTDKLMIVVNYNGGEKPFTAKKNPFCKDAHSQRLAAKRAGALAGLNTLRIIDEHVCNPVLAEIYLAICAEMHSGQ</sequence>
<dbReference type="GO" id="GO:0005788">
    <property type="term" value="C:endoplasmic reticulum lumen"/>
    <property type="evidence" value="ECO:0007669"/>
    <property type="project" value="UniProtKB-SubCell"/>
</dbReference>
<evidence type="ECO:0000256" key="2">
    <source>
        <dbReference type="ARBA" id="ARBA00022741"/>
    </source>
</evidence>
<organism evidence="4 5">
    <name type="scientific">Salix brachista</name>
    <dbReference type="NCBI Taxonomy" id="2182728"/>
    <lineage>
        <taxon>Eukaryota</taxon>
        <taxon>Viridiplantae</taxon>
        <taxon>Streptophyta</taxon>
        <taxon>Embryophyta</taxon>
        <taxon>Tracheophyta</taxon>
        <taxon>Spermatophyta</taxon>
        <taxon>Magnoliopsida</taxon>
        <taxon>eudicotyledons</taxon>
        <taxon>Gunneridae</taxon>
        <taxon>Pentapetalae</taxon>
        <taxon>rosids</taxon>
        <taxon>fabids</taxon>
        <taxon>Malpighiales</taxon>
        <taxon>Salicaceae</taxon>
        <taxon>Saliceae</taxon>
        <taxon>Salix</taxon>
    </lineage>
</organism>
<dbReference type="SUPFAM" id="SSF53067">
    <property type="entry name" value="Actin-like ATPase domain"/>
    <property type="match status" value="1"/>
</dbReference>
<dbReference type="GO" id="GO:0005524">
    <property type="term" value="F:ATP binding"/>
    <property type="evidence" value="ECO:0007669"/>
    <property type="project" value="UniProtKB-KW"/>
</dbReference>
<reference evidence="5" key="1">
    <citation type="journal article" date="2019" name="Gigascience">
        <title>De novo genome assembly of the endangered Acer yangbiense, a plant species with extremely small populations endemic to Yunnan Province, China.</title>
        <authorList>
            <person name="Yang J."/>
            <person name="Wariss H.M."/>
            <person name="Tao L."/>
            <person name="Zhang R."/>
            <person name="Yun Q."/>
            <person name="Hollingsworth P."/>
            <person name="Dao Z."/>
            <person name="Luo G."/>
            <person name="Guo H."/>
            <person name="Ma Y."/>
            <person name="Sun W."/>
        </authorList>
    </citation>
    <scope>NUCLEOTIDE SEQUENCE [LARGE SCALE GENOMIC DNA]</scope>
    <source>
        <strain evidence="5">cv. br00</strain>
    </source>
</reference>
<keyword evidence="3" id="KW-0067">ATP-binding</keyword>
<comment type="subcellular location">
    <subcellularLocation>
        <location evidence="1">Endoplasmic reticulum lumen</location>
    </subcellularLocation>
</comment>
<accession>A0A5N5L8B5</accession>
<evidence type="ECO:0000313" key="4">
    <source>
        <dbReference type="EMBL" id="KAB5538820.1"/>
    </source>
</evidence>
<dbReference type="GO" id="GO:0140662">
    <property type="term" value="F:ATP-dependent protein folding chaperone"/>
    <property type="evidence" value="ECO:0007669"/>
    <property type="project" value="InterPro"/>
</dbReference>
<keyword evidence="5" id="KW-1185">Reference proteome</keyword>
<name>A0A5N5L8B5_9ROSI</name>
<gene>
    <name evidence="4" type="ORF">DKX38_016353</name>
</gene>
<dbReference type="AlphaFoldDB" id="A0A5N5L8B5"/>
<evidence type="ECO:0000256" key="3">
    <source>
        <dbReference type="ARBA" id="ARBA00022840"/>
    </source>
</evidence>